<sequence>MIKQTKKKSKQTLLHTALVVSRVPTLSFYCFTDSKLAKNSAFFLMREMASLFSLPQMWNLSCAFESYVQLVHLIMQNSTLFLVGYS</sequence>
<protein>
    <submittedName>
        <fullName evidence="1">Uncharacterized protein</fullName>
    </submittedName>
</protein>
<proteinExistence type="predicted"/>
<dbReference type="AlphaFoldDB" id="A0A131YB62"/>
<dbReference type="EMBL" id="GEDV01012028">
    <property type="protein sequence ID" value="JAP76529.1"/>
    <property type="molecule type" value="Transcribed_RNA"/>
</dbReference>
<name>A0A131YB62_RHIAP</name>
<evidence type="ECO:0000313" key="1">
    <source>
        <dbReference type="EMBL" id="JAP76529.1"/>
    </source>
</evidence>
<reference evidence="1" key="1">
    <citation type="journal article" date="2016" name="Ticks Tick Borne Dis.">
        <title>De novo assembly and annotation of the salivary gland transcriptome of Rhipicephalus appendiculatus male and female ticks during blood feeding.</title>
        <authorList>
            <person name="de Castro M.H."/>
            <person name="de Klerk D."/>
            <person name="Pienaar R."/>
            <person name="Latif A.A."/>
            <person name="Rees D.J."/>
            <person name="Mans B.J."/>
        </authorList>
    </citation>
    <scope>NUCLEOTIDE SEQUENCE</scope>
    <source>
        <tissue evidence="1">Salivary glands</tissue>
    </source>
</reference>
<organism evidence="1">
    <name type="scientific">Rhipicephalus appendiculatus</name>
    <name type="common">Brown ear tick</name>
    <dbReference type="NCBI Taxonomy" id="34631"/>
    <lineage>
        <taxon>Eukaryota</taxon>
        <taxon>Metazoa</taxon>
        <taxon>Ecdysozoa</taxon>
        <taxon>Arthropoda</taxon>
        <taxon>Chelicerata</taxon>
        <taxon>Arachnida</taxon>
        <taxon>Acari</taxon>
        <taxon>Parasitiformes</taxon>
        <taxon>Ixodida</taxon>
        <taxon>Ixodoidea</taxon>
        <taxon>Ixodidae</taxon>
        <taxon>Rhipicephalinae</taxon>
        <taxon>Rhipicephalus</taxon>
        <taxon>Rhipicephalus</taxon>
    </lineage>
</organism>
<accession>A0A131YB62</accession>